<evidence type="ECO:0008006" key="3">
    <source>
        <dbReference type="Google" id="ProtNLM"/>
    </source>
</evidence>
<comment type="caution">
    <text evidence="1">The sequence shown here is derived from an EMBL/GenBank/DDBJ whole genome shotgun (WGS) entry which is preliminary data.</text>
</comment>
<proteinExistence type="predicted"/>
<protein>
    <recommendedName>
        <fullName evidence="3">HEAT repeat protein</fullName>
    </recommendedName>
</protein>
<dbReference type="SMART" id="SM00567">
    <property type="entry name" value="EZ_HEAT"/>
    <property type="match status" value="3"/>
</dbReference>
<gene>
    <name evidence="1" type="ORF">FHX71_000550</name>
</gene>
<dbReference type="Pfam" id="PF13646">
    <property type="entry name" value="HEAT_2"/>
    <property type="match status" value="1"/>
</dbReference>
<dbReference type="Gene3D" id="1.25.10.10">
    <property type="entry name" value="Leucine-rich Repeat Variant"/>
    <property type="match status" value="1"/>
</dbReference>
<dbReference type="RefSeq" id="WP_182614313.1">
    <property type="nucleotide sequence ID" value="NZ_BAAATF010000002.1"/>
</dbReference>
<evidence type="ECO:0000313" key="2">
    <source>
        <dbReference type="Proteomes" id="UP000540568"/>
    </source>
</evidence>
<reference evidence="1 2" key="1">
    <citation type="submission" date="2020-07" db="EMBL/GenBank/DDBJ databases">
        <title>Sequencing the genomes of 1000 actinobacteria strains.</title>
        <authorList>
            <person name="Klenk H.-P."/>
        </authorList>
    </citation>
    <scope>NUCLEOTIDE SEQUENCE [LARGE SCALE GENOMIC DNA]</scope>
    <source>
        <strain evidence="1 2">DSM 44121</strain>
    </source>
</reference>
<dbReference type="InterPro" id="IPR016024">
    <property type="entry name" value="ARM-type_fold"/>
</dbReference>
<dbReference type="InterPro" id="IPR004155">
    <property type="entry name" value="PBS_lyase_HEAT"/>
</dbReference>
<name>A0A7W3PCD4_9MICO</name>
<sequence length="536" mass="56022">MSQQTTSPSAEVAAVLAAVEAFDWTTVSHAYGDATDLPEMLRALALDQDTGPDSAGGDLWGSICHQGTVYSASAAAVPFLAGLAVAGAAPTECFWLLGAMAESEDTAPGAEEDVRNAVRAEIDRLLSFATHPDAEVRQAAVHAFGQARTADVLPALRTVLERDAAAVVRAEALIALVRCDAPEQAALIAAAYDDGAAEVRLASVFAAFDAGLPWDDRVQQVLLSVDGLDDIGSSLHDGHRHEPLSWVVGELCDAGHGAEAARLVLEAADRADGDISAVLWAATQACEASRVATELLRPLAEKHAGNSEGRWLAETIGSRADSTPAPRPLVLTFDQPLLPGAAPDLGIEELRERAAAPLPDDGLTTPDIDRKLMAAATLWERTADPAPMVGAVSEAAERLSGRESFIWGYERASAARTAARLGPAAAPLEAALRTFLADPIALAASATALVRAGCDLDADDVGLRLAAQAGEYRDEDTVTALATLAPLLSPASVQRWREVIDQDERLVGRGLQKSAVAADEQFRADLLAALGSAARR</sequence>
<dbReference type="AlphaFoldDB" id="A0A7W3PCD4"/>
<keyword evidence="2" id="KW-1185">Reference proteome</keyword>
<dbReference type="InterPro" id="IPR011989">
    <property type="entry name" value="ARM-like"/>
</dbReference>
<dbReference type="EMBL" id="JACGWV010000001">
    <property type="protein sequence ID" value="MBA8806608.1"/>
    <property type="molecule type" value="Genomic_DNA"/>
</dbReference>
<evidence type="ECO:0000313" key="1">
    <source>
        <dbReference type="EMBL" id="MBA8806608.1"/>
    </source>
</evidence>
<accession>A0A7W3PCD4</accession>
<organism evidence="1 2">
    <name type="scientific">Promicromonospora sukumoe</name>
    <dbReference type="NCBI Taxonomy" id="88382"/>
    <lineage>
        <taxon>Bacteria</taxon>
        <taxon>Bacillati</taxon>
        <taxon>Actinomycetota</taxon>
        <taxon>Actinomycetes</taxon>
        <taxon>Micrococcales</taxon>
        <taxon>Promicromonosporaceae</taxon>
        <taxon>Promicromonospora</taxon>
    </lineage>
</organism>
<dbReference type="Proteomes" id="UP000540568">
    <property type="component" value="Unassembled WGS sequence"/>
</dbReference>
<dbReference type="SUPFAM" id="SSF48371">
    <property type="entry name" value="ARM repeat"/>
    <property type="match status" value="1"/>
</dbReference>